<dbReference type="InterPro" id="IPR013762">
    <property type="entry name" value="Integrase-like_cat_sf"/>
</dbReference>
<comment type="caution">
    <text evidence="6">The sequence shown here is derived from an EMBL/GenBank/DDBJ whole genome shotgun (WGS) entry which is preliminary data.</text>
</comment>
<dbReference type="RefSeq" id="WP_154505993.1">
    <property type="nucleotide sequence ID" value="NZ_VUMN01000056.1"/>
</dbReference>
<dbReference type="Proteomes" id="UP000461880">
    <property type="component" value="Unassembled WGS sequence"/>
</dbReference>
<protein>
    <submittedName>
        <fullName evidence="6">Tyrosine-type recombinase/integrase</fullName>
    </submittedName>
</protein>
<name>A0A7X2NVB4_9FIRM</name>
<reference evidence="6 7" key="1">
    <citation type="submission" date="2019-08" db="EMBL/GenBank/DDBJ databases">
        <title>In-depth cultivation of the pig gut microbiome towards novel bacterial diversity and tailored functional studies.</title>
        <authorList>
            <person name="Wylensek D."/>
            <person name="Hitch T.C.A."/>
            <person name="Clavel T."/>
        </authorList>
    </citation>
    <scope>NUCLEOTIDE SEQUENCE [LARGE SCALE GENOMIC DNA]</scope>
    <source>
        <strain evidence="6 7">Oil+RF-744-GAM-WT-6</strain>
    </source>
</reference>
<dbReference type="GO" id="GO:0003677">
    <property type="term" value="F:DNA binding"/>
    <property type="evidence" value="ECO:0007669"/>
    <property type="project" value="UniProtKB-UniRule"/>
</dbReference>
<dbReference type="InterPro" id="IPR044068">
    <property type="entry name" value="CB"/>
</dbReference>
<dbReference type="PROSITE" id="PS51900">
    <property type="entry name" value="CB"/>
    <property type="match status" value="1"/>
</dbReference>
<proteinExistence type="predicted"/>
<sequence>AEGLSAREVKAYCYANARFLMYIQLHGYETIEQLDYDVLLKFSVDDTHETATAKRKFNAKIRRFLAYEANKGKCSIGHAFILNHLLIPKVVLEDDFLSNDVPKGKAELLWPKIEQFGKKLGDIGYSKNTIRISRHFLILLFLFFDMFDLAYSEMTALQWFDHVKHQFNSSWISMNRILNQFFLFYKSGDICLSQTAFPRAEQMIDTIPQWCRPSVDEFLKLLEREGREASTVMMYRSSICRFCSFLGQTNINSFAEITAEDIINFNLQDIHSTPDGKAAYNSRIRNFLLHLTDQKIITNKYLYRAVPIISAPRRRIAEILTDNEIRQIWSVDIDKLDPLSLRDYCMVSIGLGMGLRSSDIANLKFTDINWQKQSISFTQQKTGKAQIMPMPVRVGNAIFKYLCEGRPKGNYSTYIFINHRKPFGRLTRGVLERALHRFIDNSDHLHGFHILRKTFSTLMLRGNNEISVISDALGHKTDNTLSEYLSIDEERIRLCPLSLEMLGIPLKEGVFR</sequence>
<evidence type="ECO:0000256" key="2">
    <source>
        <dbReference type="ARBA" id="ARBA00023172"/>
    </source>
</evidence>
<dbReference type="Pfam" id="PF00589">
    <property type="entry name" value="Phage_integrase"/>
    <property type="match status" value="1"/>
</dbReference>
<feature type="domain" description="Core-binding (CB)" evidence="5">
    <location>
        <begin position="209"/>
        <end position="292"/>
    </location>
</feature>
<feature type="domain" description="Tyr recombinase" evidence="4">
    <location>
        <begin position="315"/>
        <end position="497"/>
    </location>
</feature>
<keyword evidence="7" id="KW-1185">Reference proteome</keyword>
<dbReference type="GO" id="GO:0006310">
    <property type="term" value="P:DNA recombination"/>
    <property type="evidence" value="ECO:0007669"/>
    <property type="project" value="UniProtKB-KW"/>
</dbReference>
<dbReference type="Gene3D" id="1.10.443.10">
    <property type="entry name" value="Intergrase catalytic core"/>
    <property type="match status" value="1"/>
</dbReference>
<evidence type="ECO:0000256" key="3">
    <source>
        <dbReference type="PROSITE-ProRule" id="PRU01248"/>
    </source>
</evidence>
<dbReference type="InterPro" id="IPR010998">
    <property type="entry name" value="Integrase_recombinase_N"/>
</dbReference>
<dbReference type="GO" id="GO:0015074">
    <property type="term" value="P:DNA integration"/>
    <property type="evidence" value="ECO:0007669"/>
    <property type="project" value="InterPro"/>
</dbReference>
<organism evidence="6 7">
    <name type="scientific">Stecheria intestinalis</name>
    <dbReference type="NCBI Taxonomy" id="2606630"/>
    <lineage>
        <taxon>Bacteria</taxon>
        <taxon>Bacillati</taxon>
        <taxon>Bacillota</taxon>
        <taxon>Erysipelotrichia</taxon>
        <taxon>Erysipelotrichales</taxon>
        <taxon>Erysipelotrichaceae</taxon>
        <taxon>Stecheria</taxon>
    </lineage>
</organism>
<evidence type="ECO:0000313" key="6">
    <source>
        <dbReference type="EMBL" id="MSS59828.1"/>
    </source>
</evidence>
<evidence type="ECO:0000313" key="7">
    <source>
        <dbReference type="Proteomes" id="UP000461880"/>
    </source>
</evidence>
<evidence type="ECO:0000256" key="1">
    <source>
        <dbReference type="ARBA" id="ARBA00023125"/>
    </source>
</evidence>
<evidence type="ECO:0000259" key="5">
    <source>
        <dbReference type="PROSITE" id="PS51900"/>
    </source>
</evidence>
<dbReference type="Gene3D" id="1.10.150.130">
    <property type="match status" value="1"/>
</dbReference>
<dbReference type="InterPro" id="IPR011010">
    <property type="entry name" value="DNA_brk_join_enz"/>
</dbReference>
<dbReference type="EMBL" id="VUMN01000056">
    <property type="protein sequence ID" value="MSS59828.1"/>
    <property type="molecule type" value="Genomic_DNA"/>
</dbReference>
<keyword evidence="1 3" id="KW-0238">DNA-binding</keyword>
<keyword evidence="2" id="KW-0233">DNA recombination</keyword>
<evidence type="ECO:0000259" key="4">
    <source>
        <dbReference type="PROSITE" id="PS51898"/>
    </source>
</evidence>
<dbReference type="PROSITE" id="PS51898">
    <property type="entry name" value="TYR_RECOMBINASE"/>
    <property type="match status" value="1"/>
</dbReference>
<dbReference type="InterPro" id="IPR002104">
    <property type="entry name" value="Integrase_catalytic"/>
</dbReference>
<feature type="non-terminal residue" evidence="6">
    <location>
        <position position="1"/>
    </location>
</feature>
<dbReference type="PANTHER" id="PTHR30349:SF82">
    <property type="entry name" value="INTEGRASE_RECOMBINASE YOEC-RELATED"/>
    <property type="match status" value="1"/>
</dbReference>
<dbReference type="AlphaFoldDB" id="A0A7X2NVB4"/>
<dbReference type="SUPFAM" id="SSF56349">
    <property type="entry name" value="DNA breaking-rejoining enzymes"/>
    <property type="match status" value="1"/>
</dbReference>
<dbReference type="PANTHER" id="PTHR30349">
    <property type="entry name" value="PHAGE INTEGRASE-RELATED"/>
    <property type="match status" value="1"/>
</dbReference>
<accession>A0A7X2NVB4</accession>
<dbReference type="InterPro" id="IPR050090">
    <property type="entry name" value="Tyrosine_recombinase_XerCD"/>
</dbReference>
<gene>
    <name evidence="6" type="ORF">FYJ51_13090</name>
</gene>